<feature type="domain" description="Diiron non-heme beta-hydroxylase N-terminal" evidence="2">
    <location>
        <begin position="7"/>
        <end position="238"/>
    </location>
</feature>
<dbReference type="Pfam" id="PF18456">
    <property type="entry name" value="CmlA_N"/>
    <property type="match status" value="1"/>
</dbReference>
<dbReference type="PANTHER" id="PTHR43546:SF3">
    <property type="entry name" value="UPF0173 METAL-DEPENDENT HYDROLASE MJ1163"/>
    <property type="match status" value="1"/>
</dbReference>
<dbReference type="AlphaFoldDB" id="A0A1G8B754"/>
<dbReference type="OrthoDB" id="5657199at2"/>
<proteinExistence type="predicted"/>
<dbReference type="InterPro" id="IPR050114">
    <property type="entry name" value="UPF0173_UPF0282_UlaG_hydrolase"/>
</dbReference>
<dbReference type="InterPro" id="IPR036866">
    <property type="entry name" value="RibonucZ/Hydroxyglut_hydro"/>
</dbReference>
<evidence type="ECO:0000259" key="2">
    <source>
        <dbReference type="Pfam" id="PF18456"/>
    </source>
</evidence>
<dbReference type="EMBL" id="FNBN01000010">
    <property type="protein sequence ID" value="SDH29016.1"/>
    <property type="molecule type" value="Genomic_DNA"/>
</dbReference>
<sequence length="540" mass="61534">MNENPMYLLPNVILEPLFDRWYAWSHLISPATAAMNITGRHLKIMNSYIQAPQIHAAAVKNPKMRGGPFMDLGGGRVDEVKALRDRTLTEHKELVELSDALKELDQLLITKAKGFTLQPLYREIPEILKGYVELVYDLNNQPAYRIFESLLYKSKYYKPSAQSIAISITNNDERPFVLSTPRLNEPGVIHLDIPFKDSAIDKLSRMKREAGSVSEIAKLLGVKEEDMPLFSTFFTDTPPQPYKPYTGNKVRMRYFGHACILVETKDVSILIDPVVSYYGYPQEVDRFSDMDLPEHIDYVLITHNHQDHILFETLLPLRHKIGNIVVPRTSSGSLQDPNLRYMFNSIGFNNVIEIEDMQTIRFHDCSITGLPFIGEHGDLNIQTKICHHVKLGAFTMLFMADSCNVSSELYKHIHDAVGDVDVIFLGMECEGAPLTWLYGPLMTKELNRDMDQTRRFAGSDFEQGRALVEIFHPSEMYVYAMGQEPWLEFISSIKYTPESHPIVQSNKLVEYCAGVGVIAERLFGEKEILYSKVKENATAL</sequence>
<feature type="domain" description="Metallo-beta-lactamase" evidence="1">
    <location>
        <begin position="269"/>
        <end position="425"/>
    </location>
</feature>
<dbReference type="Pfam" id="PF12706">
    <property type="entry name" value="Lactamase_B_2"/>
    <property type="match status" value="1"/>
</dbReference>
<dbReference type="PANTHER" id="PTHR43546">
    <property type="entry name" value="UPF0173 METAL-DEPENDENT HYDROLASE MJ1163-RELATED"/>
    <property type="match status" value="1"/>
</dbReference>
<evidence type="ECO:0000259" key="1">
    <source>
        <dbReference type="Pfam" id="PF12706"/>
    </source>
</evidence>
<evidence type="ECO:0000313" key="3">
    <source>
        <dbReference type="EMBL" id="SDH29016.1"/>
    </source>
</evidence>
<dbReference type="STRING" id="104663.SAMN04488121_110172"/>
<organism evidence="3 4">
    <name type="scientific">Chitinophaga filiformis</name>
    <name type="common">Myxococcus filiformis</name>
    <name type="synonym">Flexibacter filiformis</name>
    <dbReference type="NCBI Taxonomy" id="104663"/>
    <lineage>
        <taxon>Bacteria</taxon>
        <taxon>Pseudomonadati</taxon>
        <taxon>Bacteroidota</taxon>
        <taxon>Chitinophagia</taxon>
        <taxon>Chitinophagales</taxon>
        <taxon>Chitinophagaceae</taxon>
        <taxon>Chitinophaga</taxon>
    </lineage>
</organism>
<protein>
    <submittedName>
        <fullName evidence="3">L-ascorbate metabolism protein UlaG, beta-lactamase superfamily</fullName>
    </submittedName>
</protein>
<dbReference type="Proteomes" id="UP000199045">
    <property type="component" value="Unassembled WGS sequence"/>
</dbReference>
<dbReference type="InterPro" id="IPR001279">
    <property type="entry name" value="Metallo-B-lactamas"/>
</dbReference>
<accession>A0A1G8B754</accession>
<gene>
    <name evidence="3" type="ORF">SAMN04488121_110172</name>
</gene>
<dbReference type="Gene3D" id="3.60.15.10">
    <property type="entry name" value="Ribonuclease Z/Hydroxyacylglutathione hydrolase-like"/>
    <property type="match status" value="1"/>
</dbReference>
<evidence type="ECO:0000313" key="4">
    <source>
        <dbReference type="Proteomes" id="UP000199045"/>
    </source>
</evidence>
<dbReference type="RefSeq" id="WP_089837569.1">
    <property type="nucleotide sequence ID" value="NZ_FNBN01000010.1"/>
</dbReference>
<reference evidence="4" key="1">
    <citation type="submission" date="2016-10" db="EMBL/GenBank/DDBJ databases">
        <authorList>
            <person name="Varghese N."/>
            <person name="Submissions S."/>
        </authorList>
    </citation>
    <scope>NUCLEOTIDE SEQUENCE [LARGE SCALE GENOMIC DNA]</scope>
    <source>
        <strain evidence="4">DSM 527</strain>
    </source>
</reference>
<dbReference type="InterPro" id="IPR041141">
    <property type="entry name" value="CmlA_N"/>
</dbReference>
<dbReference type="SUPFAM" id="SSF56281">
    <property type="entry name" value="Metallo-hydrolase/oxidoreductase"/>
    <property type="match status" value="1"/>
</dbReference>
<name>A0A1G8B754_CHIFI</name>